<evidence type="ECO:0000313" key="3">
    <source>
        <dbReference type="EMBL" id="EIM64006.1"/>
    </source>
</evidence>
<feature type="transmembrane region" description="Helical" evidence="2">
    <location>
        <begin position="43"/>
        <end position="61"/>
    </location>
</feature>
<reference evidence="3 4" key="2">
    <citation type="submission" date="2012-02" db="EMBL/GenBank/DDBJ databases">
        <title>Improved High-Quality Draft sequence of Desulfobacter postgatei 2ac9.</title>
        <authorList>
            <consortium name="US DOE Joint Genome Institute"/>
            <person name="Lucas S."/>
            <person name="Han J."/>
            <person name="Lapidus A."/>
            <person name="Cheng J.-F."/>
            <person name="Goodwin L."/>
            <person name="Pitluck S."/>
            <person name="Peters L."/>
            <person name="Ovchinnikova G."/>
            <person name="Held B."/>
            <person name="Detter J.C."/>
            <person name="Han C."/>
            <person name="Tapia R."/>
            <person name="Land M."/>
            <person name="Hauser L."/>
            <person name="Kyrpides N."/>
            <person name="Ivanova N."/>
            <person name="Pagani I."/>
            <person name="Orellana R."/>
            <person name="Lovley D."/>
            <person name="Woyke T."/>
        </authorList>
    </citation>
    <scope>NUCLEOTIDE SEQUENCE [LARGE SCALE GENOMIC DNA]</scope>
    <source>
        <strain evidence="3 4">2ac9</strain>
    </source>
</reference>
<dbReference type="eggNOG" id="ENOG5032N3E">
    <property type="taxonomic scope" value="Bacteria"/>
</dbReference>
<dbReference type="STRING" id="879212.DespoDRAFT_02117"/>
<feature type="region of interest" description="Disordered" evidence="1">
    <location>
        <begin position="1"/>
        <end position="31"/>
    </location>
</feature>
<dbReference type="EMBL" id="CM001488">
    <property type="protein sequence ID" value="EIM64006.1"/>
    <property type="molecule type" value="Genomic_DNA"/>
</dbReference>
<reference evidence="3 4" key="1">
    <citation type="submission" date="2011-09" db="EMBL/GenBank/DDBJ databases">
        <authorList>
            <consortium name="US DOE Joint Genome Institute (JGI-PGF)"/>
            <person name="Lucas S."/>
            <person name="Han J."/>
            <person name="Lapidus A."/>
            <person name="Cheng J.-F."/>
            <person name="Goodwin L."/>
            <person name="Pitluck S."/>
            <person name="Peters L."/>
            <person name="Land M.L."/>
            <person name="Hauser L."/>
            <person name="Orellana R."/>
            <person name="Lovley D."/>
            <person name="Woyke T.J."/>
        </authorList>
    </citation>
    <scope>NUCLEOTIDE SEQUENCE [LARGE SCALE GENOMIC DNA]</scope>
    <source>
        <strain evidence="3 4">2ac9</strain>
    </source>
</reference>
<dbReference type="Proteomes" id="UP000005778">
    <property type="component" value="Chromosome"/>
</dbReference>
<keyword evidence="4" id="KW-1185">Reference proteome</keyword>
<dbReference type="HOGENOM" id="CLU_1218208_0_0_7"/>
<gene>
    <name evidence="3" type="ORF">DespoDRAFT_02117</name>
</gene>
<organism evidence="3 4">
    <name type="scientific">Desulfobacter postgatei 2ac9</name>
    <dbReference type="NCBI Taxonomy" id="879212"/>
    <lineage>
        <taxon>Bacteria</taxon>
        <taxon>Pseudomonadati</taxon>
        <taxon>Thermodesulfobacteriota</taxon>
        <taxon>Desulfobacteria</taxon>
        <taxon>Desulfobacterales</taxon>
        <taxon>Desulfobacteraceae</taxon>
        <taxon>Desulfobacter</taxon>
    </lineage>
</organism>
<keyword evidence="2" id="KW-0472">Membrane</keyword>
<sequence length="227" mass="25069">MGLLKKKKKDESSEPIEQAQGKDGGDPKAAKAKPKNKGLFKKLIILLLILGILGGGGFFVYTKFLSSDNQNDLGYQPGTLTHVSLPGEILAFCFARMPDLYDALVAFNGEMDLFEAEIARIDAVATKYPDQKKIADGQKKIWEKGKDSLKKTFEKLEKPIKETFVLFQVNQAAGQEKIDQTAEQMILDAGDALKKAQEQTAPLKNAMPKAPEGMVKGTLYKIKKMFL</sequence>
<dbReference type="OrthoDB" id="5420330at2"/>
<evidence type="ECO:0000313" key="4">
    <source>
        <dbReference type="Proteomes" id="UP000005778"/>
    </source>
</evidence>
<accession>I5B3E3</accession>
<dbReference type="AlphaFoldDB" id="I5B3E3"/>
<protein>
    <submittedName>
        <fullName evidence="3">Uncharacterized protein</fullName>
    </submittedName>
</protein>
<dbReference type="RefSeq" id="WP_004073391.1">
    <property type="nucleotide sequence ID" value="NZ_CM001488.1"/>
</dbReference>
<proteinExistence type="predicted"/>
<name>I5B3E3_9BACT</name>
<keyword evidence="2" id="KW-0812">Transmembrane</keyword>
<evidence type="ECO:0000256" key="1">
    <source>
        <dbReference type="SAM" id="MobiDB-lite"/>
    </source>
</evidence>
<keyword evidence="2" id="KW-1133">Transmembrane helix</keyword>
<evidence type="ECO:0000256" key="2">
    <source>
        <dbReference type="SAM" id="Phobius"/>
    </source>
</evidence>